<name>A0A1V4SKB7_RUMHU</name>
<organism evidence="2 3">
    <name type="scientific">Ruminiclostridium hungatei</name>
    <name type="common">Clostridium hungatei</name>
    <dbReference type="NCBI Taxonomy" id="48256"/>
    <lineage>
        <taxon>Bacteria</taxon>
        <taxon>Bacillati</taxon>
        <taxon>Bacillota</taxon>
        <taxon>Clostridia</taxon>
        <taxon>Eubacteriales</taxon>
        <taxon>Oscillospiraceae</taxon>
        <taxon>Ruminiclostridium</taxon>
    </lineage>
</organism>
<protein>
    <submittedName>
        <fullName evidence="2">Uncharacterized protein</fullName>
    </submittedName>
</protein>
<reference evidence="2 3" key="1">
    <citation type="submission" date="2017-03" db="EMBL/GenBank/DDBJ databases">
        <title>Genome sequence of Clostridium hungatei DSM 14427.</title>
        <authorList>
            <person name="Poehlein A."/>
            <person name="Daniel R."/>
        </authorList>
    </citation>
    <scope>NUCLEOTIDE SEQUENCE [LARGE SCALE GENOMIC DNA]</scope>
    <source>
        <strain evidence="2 3">DSM 14427</strain>
    </source>
</reference>
<accession>A0A1V4SKB7</accession>
<proteinExistence type="predicted"/>
<keyword evidence="1" id="KW-0812">Transmembrane</keyword>
<dbReference type="AlphaFoldDB" id="A0A1V4SKB7"/>
<evidence type="ECO:0000313" key="2">
    <source>
        <dbReference type="EMBL" id="OPX44223.1"/>
    </source>
</evidence>
<dbReference type="EMBL" id="MZGX01000010">
    <property type="protein sequence ID" value="OPX44223.1"/>
    <property type="molecule type" value="Genomic_DNA"/>
</dbReference>
<gene>
    <name evidence="2" type="ORF">CLHUN_17770</name>
</gene>
<dbReference type="RefSeq" id="WP_080064225.1">
    <property type="nucleotide sequence ID" value="NZ_MZGX01000010.1"/>
</dbReference>
<feature type="transmembrane region" description="Helical" evidence="1">
    <location>
        <begin position="29"/>
        <end position="54"/>
    </location>
</feature>
<dbReference type="Proteomes" id="UP000191554">
    <property type="component" value="Unassembled WGS sequence"/>
</dbReference>
<keyword evidence="1" id="KW-0472">Membrane</keyword>
<sequence length="74" mass="8329">MIFLLELTGIIIYYIVRDLVPIIKEKKRLAAGAFISLIILVYTASILISLEVVIPSPSQPLKKVVATIWHLQLK</sequence>
<keyword evidence="3" id="KW-1185">Reference proteome</keyword>
<comment type="caution">
    <text evidence="2">The sequence shown here is derived from an EMBL/GenBank/DDBJ whole genome shotgun (WGS) entry which is preliminary data.</text>
</comment>
<dbReference type="STRING" id="48256.CLHUN_17770"/>
<keyword evidence="1" id="KW-1133">Transmembrane helix</keyword>
<evidence type="ECO:0000313" key="3">
    <source>
        <dbReference type="Proteomes" id="UP000191554"/>
    </source>
</evidence>
<evidence type="ECO:0000256" key="1">
    <source>
        <dbReference type="SAM" id="Phobius"/>
    </source>
</evidence>